<reference evidence="17 18" key="1">
    <citation type="journal article" date="2010" name="PLoS ONE">
        <title>Genome erosion in a nitrogen-fixing vertically transmitted endosymbiotic multicellular cyanobacterium.</title>
        <authorList>
            <person name="Ran L."/>
            <person name="Larsson J."/>
            <person name="Vigil-Stenman T."/>
            <person name="Nylander J.A."/>
            <person name="Ininbergs K."/>
            <person name="Zheng W.W."/>
            <person name="Lapidus A."/>
            <person name="Lowry S."/>
            <person name="Haselkorn R."/>
            <person name="Bergman B."/>
        </authorList>
    </citation>
    <scope>NUCLEOTIDE SEQUENCE [LARGE SCALE GENOMIC DNA]</scope>
    <source>
        <strain evidence="17 18">0708</strain>
    </source>
</reference>
<dbReference type="Pfam" id="PF03309">
    <property type="entry name" value="Pan_kinase"/>
    <property type="match status" value="1"/>
</dbReference>
<evidence type="ECO:0000256" key="12">
    <source>
        <dbReference type="ARBA" id="ARBA00022958"/>
    </source>
</evidence>
<evidence type="ECO:0000256" key="3">
    <source>
        <dbReference type="ARBA" id="ARBA00004496"/>
    </source>
</evidence>
<evidence type="ECO:0000256" key="6">
    <source>
        <dbReference type="ARBA" id="ARBA00012102"/>
    </source>
</evidence>
<proteinExistence type="inferred from homology"/>
<keyword evidence="9 16" id="KW-0547">Nucleotide-binding</keyword>
<evidence type="ECO:0000313" key="18">
    <source>
        <dbReference type="Proteomes" id="UP000001511"/>
    </source>
</evidence>
<dbReference type="GO" id="GO:0005524">
    <property type="term" value="F:ATP binding"/>
    <property type="evidence" value="ECO:0007669"/>
    <property type="project" value="UniProtKB-UniRule"/>
</dbReference>
<evidence type="ECO:0000256" key="10">
    <source>
        <dbReference type="ARBA" id="ARBA00022777"/>
    </source>
</evidence>
<keyword evidence="13 16" id="KW-0173">Coenzyme A biosynthesis</keyword>
<evidence type="ECO:0000256" key="7">
    <source>
        <dbReference type="ARBA" id="ARBA00022490"/>
    </source>
</evidence>
<dbReference type="GO" id="GO:0015937">
    <property type="term" value="P:coenzyme A biosynthetic process"/>
    <property type="evidence" value="ECO:0007669"/>
    <property type="project" value="UniProtKB-UniRule"/>
</dbReference>
<evidence type="ECO:0000256" key="13">
    <source>
        <dbReference type="ARBA" id="ARBA00022993"/>
    </source>
</evidence>
<keyword evidence="16" id="KW-0479">Metal-binding</keyword>
<dbReference type="EC" id="2.7.1.33" evidence="6 16"/>
<dbReference type="Proteomes" id="UP000001511">
    <property type="component" value="Chromosome"/>
</dbReference>
<feature type="binding site" evidence="16">
    <location>
        <begin position="114"/>
        <end position="117"/>
    </location>
    <ligand>
        <name>substrate</name>
    </ligand>
</feature>
<dbReference type="GO" id="GO:0005737">
    <property type="term" value="C:cytoplasm"/>
    <property type="evidence" value="ECO:0007669"/>
    <property type="project" value="UniProtKB-SubCell"/>
</dbReference>
<dbReference type="PANTHER" id="PTHR34265">
    <property type="entry name" value="TYPE III PANTOTHENATE KINASE"/>
    <property type="match status" value="1"/>
</dbReference>
<evidence type="ECO:0000313" key="17">
    <source>
        <dbReference type="EMBL" id="ADI63486.1"/>
    </source>
</evidence>
<evidence type="ECO:0000256" key="16">
    <source>
        <dbReference type="HAMAP-Rule" id="MF_01274"/>
    </source>
</evidence>
<comment type="cofactor">
    <cofactor evidence="2">
        <name>K(+)</name>
        <dbReference type="ChEBI" id="CHEBI:29103"/>
    </cofactor>
</comment>
<feature type="binding site" evidence="16">
    <location>
        <position position="110"/>
    </location>
    <ligand>
        <name>substrate</name>
    </ligand>
</feature>
<keyword evidence="11 16" id="KW-0067">ATP-binding</keyword>
<comment type="function">
    <text evidence="16">Catalyzes the phosphorylation of pantothenate (Pan), the first step in CoA biosynthesis.</text>
</comment>
<dbReference type="eggNOG" id="COG1521">
    <property type="taxonomic scope" value="Bacteria"/>
</dbReference>
<keyword evidence="7 16" id="KW-0963">Cytoplasm</keyword>
<evidence type="ECO:0000256" key="5">
    <source>
        <dbReference type="ARBA" id="ARBA00011738"/>
    </source>
</evidence>
<keyword evidence="12 16" id="KW-0630">Potassium</keyword>
<dbReference type="GO" id="GO:0046872">
    <property type="term" value="F:metal ion binding"/>
    <property type="evidence" value="ECO:0007669"/>
    <property type="project" value="UniProtKB-KW"/>
</dbReference>
<feature type="binding site" evidence="16">
    <location>
        <position position="139"/>
    </location>
    <ligand>
        <name>ATP</name>
        <dbReference type="ChEBI" id="CHEBI:30616"/>
    </ligand>
</feature>
<dbReference type="KEGG" id="naz:Aazo_1164"/>
<dbReference type="InterPro" id="IPR004619">
    <property type="entry name" value="Type_III_PanK"/>
</dbReference>
<dbReference type="NCBIfam" id="NF009871">
    <property type="entry name" value="PRK13331.1"/>
    <property type="match status" value="1"/>
</dbReference>
<dbReference type="PANTHER" id="PTHR34265:SF1">
    <property type="entry name" value="TYPE III PANTOTHENATE KINASE"/>
    <property type="match status" value="1"/>
</dbReference>
<dbReference type="UniPathway" id="UPA00241">
    <property type="reaction ID" value="UER00352"/>
</dbReference>
<evidence type="ECO:0000256" key="14">
    <source>
        <dbReference type="ARBA" id="ARBA00038036"/>
    </source>
</evidence>
<dbReference type="NCBIfam" id="TIGR00671">
    <property type="entry name" value="baf"/>
    <property type="match status" value="1"/>
</dbReference>
<keyword evidence="8 16" id="KW-0808">Transferase</keyword>
<feature type="binding site" evidence="16">
    <location>
        <position position="136"/>
    </location>
    <ligand>
        <name>K(+)</name>
        <dbReference type="ChEBI" id="CHEBI:29103"/>
    </ligand>
</feature>
<gene>
    <name evidence="16" type="primary">coaX</name>
    <name evidence="17" type="ordered locus">Aazo_1164</name>
</gene>
<dbReference type="HAMAP" id="MF_01274">
    <property type="entry name" value="Pantothen_kinase_3"/>
    <property type="match status" value="1"/>
</dbReference>
<evidence type="ECO:0000256" key="1">
    <source>
        <dbReference type="ARBA" id="ARBA00001206"/>
    </source>
</evidence>
<evidence type="ECO:0000256" key="11">
    <source>
        <dbReference type="ARBA" id="ARBA00022840"/>
    </source>
</evidence>
<dbReference type="RefSeq" id="WP_013190504.1">
    <property type="nucleotide sequence ID" value="NC_014248.1"/>
</dbReference>
<comment type="subunit">
    <text evidence="5 16">Homodimer.</text>
</comment>
<sequence>MKQNTHQQTTENLWLGLMIGNSRLHWALFVDNTLNSTWDTEHLSTSDIQQLAKTNTLPVSPSSTRPIFLSSNLPITLVLASVVPTQTKLWQTYPNVRLITLNHIPIKGMYPTLGIDRALALYGAGQTYGFPVLVIDVGTALTFTGVDHQQRLIGGAILPGLSLQFNSLGRNTGQLPLLNTRSITSLPPRFAMNTKEAIKSGVIYTLLAGTKDFIGSWLSLFPDSKIAITGGDCNLLRGYLQNYDPEIATKLIAERNLIFLGMGKILFGNG</sequence>
<comment type="subcellular location">
    <subcellularLocation>
        <location evidence="3 16">Cytoplasm</location>
    </subcellularLocation>
</comment>
<dbReference type="InterPro" id="IPR043129">
    <property type="entry name" value="ATPase_NBD"/>
</dbReference>
<evidence type="ECO:0000256" key="8">
    <source>
        <dbReference type="ARBA" id="ARBA00022679"/>
    </source>
</evidence>
<dbReference type="SUPFAM" id="SSF53067">
    <property type="entry name" value="Actin-like ATPase domain"/>
    <property type="match status" value="2"/>
</dbReference>
<evidence type="ECO:0000256" key="15">
    <source>
        <dbReference type="ARBA" id="ARBA00040883"/>
    </source>
</evidence>
<name>D7E363_NOSA0</name>
<keyword evidence="18" id="KW-1185">Reference proteome</keyword>
<comment type="cofactor">
    <cofactor evidence="16">
        <name>NH4(+)</name>
        <dbReference type="ChEBI" id="CHEBI:28938"/>
    </cofactor>
    <cofactor evidence="16">
        <name>K(+)</name>
        <dbReference type="ChEBI" id="CHEBI:29103"/>
    </cofactor>
    <text evidence="16">A monovalent cation. Ammonium or potassium.</text>
</comment>
<comment type="catalytic activity">
    <reaction evidence="1 16">
        <text>(R)-pantothenate + ATP = (R)-4'-phosphopantothenate + ADP + H(+)</text>
        <dbReference type="Rhea" id="RHEA:16373"/>
        <dbReference type="ChEBI" id="CHEBI:10986"/>
        <dbReference type="ChEBI" id="CHEBI:15378"/>
        <dbReference type="ChEBI" id="CHEBI:29032"/>
        <dbReference type="ChEBI" id="CHEBI:30616"/>
        <dbReference type="ChEBI" id="CHEBI:456216"/>
        <dbReference type="EC" id="2.7.1.33"/>
    </reaction>
</comment>
<feature type="binding site" evidence="16">
    <location>
        <begin position="18"/>
        <end position="25"/>
    </location>
    <ligand>
        <name>ATP</name>
        <dbReference type="ChEBI" id="CHEBI:30616"/>
    </ligand>
</feature>
<dbReference type="HOGENOM" id="CLU_066627_2_1_3"/>
<feature type="binding site" evidence="16">
    <location>
        <position position="194"/>
    </location>
    <ligand>
        <name>substrate</name>
    </ligand>
</feature>
<dbReference type="OrthoDB" id="482945at2"/>
<dbReference type="CDD" id="cd24015">
    <property type="entry name" value="ASKHA_NBD_PanK-III"/>
    <property type="match status" value="1"/>
</dbReference>
<evidence type="ECO:0000256" key="2">
    <source>
        <dbReference type="ARBA" id="ARBA00001958"/>
    </source>
</evidence>
<dbReference type="EMBL" id="CP002059">
    <property type="protein sequence ID" value="ADI63486.1"/>
    <property type="molecule type" value="Genomic_DNA"/>
</dbReference>
<evidence type="ECO:0000256" key="4">
    <source>
        <dbReference type="ARBA" id="ARBA00005225"/>
    </source>
</evidence>
<comment type="similarity">
    <text evidence="14 16">Belongs to the type III pantothenate kinase family.</text>
</comment>
<keyword evidence="10 16" id="KW-0418">Kinase</keyword>
<dbReference type="Gene3D" id="3.30.420.40">
    <property type="match status" value="1"/>
</dbReference>
<dbReference type="STRING" id="551115.Aazo_1164"/>
<evidence type="ECO:0000256" key="9">
    <source>
        <dbReference type="ARBA" id="ARBA00022741"/>
    </source>
</evidence>
<dbReference type="GO" id="GO:0004594">
    <property type="term" value="F:pantothenate kinase activity"/>
    <property type="evidence" value="ECO:0007669"/>
    <property type="project" value="UniProtKB-UniRule"/>
</dbReference>
<accession>D7E363</accession>
<organism evidence="17 18">
    <name type="scientific">Nostoc azollae (strain 0708)</name>
    <name type="common">Anabaena azollae (strain 0708)</name>
    <dbReference type="NCBI Taxonomy" id="551115"/>
    <lineage>
        <taxon>Bacteria</taxon>
        <taxon>Bacillati</taxon>
        <taxon>Cyanobacteriota</taxon>
        <taxon>Cyanophyceae</taxon>
        <taxon>Nostocales</taxon>
        <taxon>Nostocaceae</taxon>
        <taxon>Trichormus</taxon>
    </lineage>
</organism>
<comment type="pathway">
    <text evidence="4 16">Cofactor biosynthesis; coenzyme A biosynthesis; CoA from (R)-pantothenate: step 1/5.</text>
</comment>
<feature type="active site" description="Proton acceptor" evidence="16">
    <location>
        <position position="116"/>
    </location>
</feature>
<dbReference type="AlphaFoldDB" id="D7E363"/>
<protein>
    <recommendedName>
        <fullName evidence="15 16">Type III pantothenate kinase</fullName>
        <ecNumber evidence="6 16">2.7.1.33</ecNumber>
    </recommendedName>
    <alternativeName>
        <fullName evidence="16">PanK-III</fullName>
    </alternativeName>
    <alternativeName>
        <fullName evidence="16">Pantothenic acid kinase</fullName>
    </alternativeName>
</protein>